<evidence type="ECO:0000313" key="1">
    <source>
        <dbReference type="EMBL" id="JAD23697.1"/>
    </source>
</evidence>
<dbReference type="AlphaFoldDB" id="A0A0A8YMC4"/>
<reference evidence="1" key="1">
    <citation type="submission" date="2014-09" db="EMBL/GenBank/DDBJ databases">
        <authorList>
            <person name="Magalhaes I.L.F."/>
            <person name="Oliveira U."/>
            <person name="Santos F.R."/>
            <person name="Vidigal T.H.D.A."/>
            <person name="Brescovit A.D."/>
            <person name="Santos A.J."/>
        </authorList>
    </citation>
    <scope>NUCLEOTIDE SEQUENCE</scope>
    <source>
        <tissue evidence="1">Shoot tissue taken approximately 20 cm above the soil surface</tissue>
    </source>
</reference>
<dbReference type="EMBL" id="GBRH01274198">
    <property type="protein sequence ID" value="JAD23697.1"/>
    <property type="molecule type" value="Transcribed_RNA"/>
</dbReference>
<protein>
    <submittedName>
        <fullName evidence="1">Uncharacterized protein</fullName>
    </submittedName>
</protein>
<reference evidence="1" key="2">
    <citation type="journal article" date="2015" name="Data Brief">
        <title>Shoot transcriptome of the giant reed, Arundo donax.</title>
        <authorList>
            <person name="Barrero R.A."/>
            <person name="Guerrero F.D."/>
            <person name="Moolhuijzen P."/>
            <person name="Goolsby J.A."/>
            <person name="Tidwell J."/>
            <person name="Bellgard S.E."/>
            <person name="Bellgard M.I."/>
        </authorList>
    </citation>
    <scope>NUCLEOTIDE SEQUENCE</scope>
    <source>
        <tissue evidence="1">Shoot tissue taken approximately 20 cm above the soil surface</tissue>
    </source>
</reference>
<name>A0A0A8YMC4_ARUDO</name>
<accession>A0A0A8YMC4</accession>
<organism evidence="1">
    <name type="scientific">Arundo donax</name>
    <name type="common">Giant reed</name>
    <name type="synonym">Donax arundinaceus</name>
    <dbReference type="NCBI Taxonomy" id="35708"/>
    <lineage>
        <taxon>Eukaryota</taxon>
        <taxon>Viridiplantae</taxon>
        <taxon>Streptophyta</taxon>
        <taxon>Embryophyta</taxon>
        <taxon>Tracheophyta</taxon>
        <taxon>Spermatophyta</taxon>
        <taxon>Magnoliopsida</taxon>
        <taxon>Liliopsida</taxon>
        <taxon>Poales</taxon>
        <taxon>Poaceae</taxon>
        <taxon>PACMAD clade</taxon>
        <taxon>Arundinoideae</taxon>
        <taxon>Arundineae</taxon>
        <taxon>Arundo</taxon>
    </lineage>
</organism>
<proteinExistence type="predicted"/>
<sequence length="56" mass="6385">MWEIRSDKSKLIAHNIETHARPANGKSLEIIVSRGVKLVYARLPYLSRGRGNRGLR</sequence>